<dbReference type="OMA" id="RWRVNAL"/>
<gene>
    <name evidence="1" type="ORF">NOR_07275</name>
</gene>
<protein>
    <submittedName>
        <fullName evidence="1">Uncharacterized protein</fullName>
    </submittedName>
</protein>
<accession>A0A166YKB6</accession>
<dbReference type="OrthoDB" id="5150140at2759"/>
<organism evidence="1 2">
    <name type="scientific">Metarhizium rileyi (strain RCEF 4871)</name>
    <name type="common">Nomuraea rileyi</name>
    <dbReference type="NCBI Taxonomy" id="1649241"/>
    <lineage>
        <taxon>Eukaryota</taxon>
        <taxon>Fungi</taxon>
        <taxon>Dikarya</taxon>
        <taxon>Ascomycota</taxon>
        <taxon>Pezizomycotina</taxon>
        <taxon>Sordariomycetes</taxon>
        <taxon>Hypocreomycetidae</taxon>
        <taxon>Hypocreales</taxon>
        <taxon>Clavicipitaceae</taxon>
        <taxon>Metarhizium</taxon>
    </lineage>
</organism>
<dbReference type="Proteomes" id="UP000243498">
    <property type="component" value="Unassembled WGS sequence"/>
</dbReference>
<keyword evidence="2" id="KW-1185">Reference proteome</keyword>
<proteinExistence type="predicted"/>
<dbReference type="STRING" id="1081105.A0A166YKB6"/>
<sequence>MALELYIPPCIKNPVHPHHPPPAEKPLRIQIEGPLVSIQKLVPKAKWHTDVFNHTFPQPAGPLLARLVFEKIFGRQAQPEKIVGDLVIRDEYLGWVMEGGRPLNQIDYYGVTFDHLVPLHDDNPEVLQINIIEMDDDGGVYANEHLPYKVNPADYTGSKVLAVPRCCQKRKGTQDQSRINFEVVDRGCKEPVQLGHANRPKIRKDQHAPFSQLVKSSSHNIAAMNSKHAEALPAPLTSLDHLIREREQLQPASTILPDSDHSIVYTNNYTMAFCSDYDPLGWNTGDEEMRLSG</sequence>
<dbReference type="EMBL" id="AZHC01000032">
    <property type="protein sequence ID" value="OAA36999.1"/>
    <property type="molecule type" value="Genomic_DNA"/>
</dbReference>
<dbReference type="AlphaFoldDB" id="A0A166YKB6"/>
<evidence type="ECO:0000313" key="1">
    <source>
        <dbReference type="EMBL" id="OAA36999.1"/>
    </source>
</evidence>
<comment type="caution">
    <text evidence="1">The sequence shown here is derived from an EMBL/GenBank/DDBJ whole genome shotgun (WGS) entry which is preliminary data.</text>
</comment>
<name>A0A166YKB6_METRR</name>
<reference evidence="1 2" key="1">
    <citation type="journal article" date="2016" name="Genome Biol. Evol.">
        <title>Divergent and convergent evolution of fungal pathogenicity.</title>
        <authorList>
            <person name="Shang Y."/>
            <person name="Xiao G."/>
            <person name="Zheng P."/>
            <person name="Cen K."/>
            <person name="Zhan S."/>
            <person name="Wang C."/>
        </authorList>
    </citation>
    <scope>NUCLEOTIDE SEQUENCE [LARGE SCALE GENOMIC DNA]</scope>
    <source>
        <strain evidence="1 2">RCEF 4871</strain>
    </source>
</reference>
<evidence type="ECO:0000313" key="2">
    <source>
        <dbReference type="Proteomes" id="UP000243498"/>
    </source>
</evidence>